<feature type="transmembrane region" description="Helical" evidence="5">
    <location>
        <begin position="162"/>
        <end position="182"/>
    </location>
</feature>
<reference evidence="7" key="1">
    <citation type="journal article" date="2020" name="Phytopathology">
        <title>Genome Sequence Resources of Colletotrichum truncatum, C. plurivorum, C. musicola, and C. sojae: Four Species Pathogenic to Soybean (Glycine max).</title>
        <authorList>
            <person name="Rogerio F."/>
            <person name="Boufleur T.R."/>
            <person name="Ciampi-Guillardi M."/>
            <person name="Sukno S.A."/>
            <person name="Thon M.R."/>
            <person name="Massola Junior N.S."/>
            <person name="Baroncelli R."/>
        </authorList>
    </citation>
    <scope>NUCLEOTIDE SEQUENCE</scope>
    <source>
        <strain evidence="7">LFN00145</strain>
    </source>
</reference>
<keyword evidence="4 5" id="KW-0472">Membrane</keyword>
<dbReference type="EMBL" id="WIGO01000270">
    <property type="protein sequence ID" value="KAF6820597.1"/>
    <property type="molecule type" value="Genomic_DNA"/>
</dbReference>
<evidence type="ECO:0000256" key="2">
    <source>
        <dbReference type="ARBA" id="ARBA00022692"/>
    </source>
</evidence>
<gene>
    <name evidence="7" type="ORF">CPLU01_12740</name>
</gene>
<evidence type="ECO:0000256" key="4">
    <source>
        <dbReference type="ARBA" id="ARBA00023136"/>
    </source>
</evidence>
<dbReference type="SUPFAM" id="SSF103473">
    <property type="entry name" value="MFS general substrate transporter"/>
    <property type="match status" value="1"/>
</dbReference>
<proteinExistence type="predicted"/>
<dbReference type="PROSITE" id="PS50850">
    <property type="entry name" value="MFS"/>
    <property type="match status" value="1"/>
</dbReference>
<evidence type="ECO:0000256" key="5">
    <source>
        <dbReference type="SAM" id="Phobius"/>
    </source>
</evidence>
<dbReference type="InterPro" id="IPR011701">
    <property type="entry name" value="MFS"/>
</dbReference>
<feature type="domain" description="Major facilitator superfamily (MFS) profile" evidence="6">
    <location>
        <begin position="7"/>
        <end position="263"/>
    </location>
</feature>
<dbReference type="GO" id="GO:0022857">
    <property type="term" value="F:transmembrane transporter activity"/>
    <property type="evidence" value="ECO:0007669"/>
    <property type="project" value="InterPro"/>
</dbReference>
<keyword evidence="3 5" id="KW-1133">Transmembrane helix</keyword>
<dbReference type="GO" id="GO:0005886">
    <property type="term" value="C:plasma membrane"/>
    <property type="evidence" value="ECO:0007669"/>
    <property type="project" value="TreeGrafter"/>
</dbReference>
<evidence type="ECO:0000256" key="1">
    <source>
        <dbReference type="ARBA" id="ARBA00004141"/>
    </source>
</evidence>
<dbReference type="Proteomes" id="UP000654918">
    <property type="component" value="Unassembled WGS sequence"/>
</dbReference>
<dbReference type="PANTHER" id="PTHR23502">
    <property type="entry name" value="MAJOR FACILITATOR SUPERFAMILY"/>
    <property type="match status" value="1"/>
</dbReference>
<name>A0A8H6JWS6_9PEZI</name>
<organism evidence="7 8">
    <name type="scientific">Colletotrichum plurivorum</name>
    <dbReference type="NCBI Taxonomy" id="2175906"/>
    <lineage>
        <taxon>Eukaryota</taxon>
        <taxon>Fungi</taxon>
        <taxon>Dikarya</taxon>
        <taxon>Ascomycota</taxon>
        <taxon>Pezizomycotina</taxon>
        <taxon>Sordariomycetes</taxon>
        <taxon>Hypocreomycetidae</taxon>
        <taxon>Glomerellales</taxon>
        <taxon>Glomerellaceae</taxon>
        <taxon>Colletotrichum</taxon>
        <taxon>Colletotrichum orchidearum species complex</taxon>
    </lineage>
</organism>
<dbReference type="PANTHER" id="PTHR23502:SF60">
    <property type="entry name" value="MAJOR FACILITATOR SUPERFAMILY (MFS) PROFILE DOMAIN-CONTAINING PROTEIN-RELATED"/>
    <property type="match status" value="1"/>
</dbReference>
<comment type="caution">
    <text evidence="7">The sequence shown here is derived from an EMBL/GenBank/DDBJ whole genome shotgun (WGS) entry which is preliminary data.</text>
</comment>
<feature type="transmembrane region" description="Helical" evidence="5">
    <location>
        <begin position="238"/>
        <end position="257"/>
    </location>
</feature>
<accession>A0A8H6JWS6</accession>
<dbReference type="Pfam" id="PF07690">
    <property type="entry name" value="MFS_1"/>
    <property type="match status" value="1"/>
</dbReference>
<evidence type="ECO:0000256" key="3">
    <source>
        <dbReference type="ARBA" id="ARBA00022989"/>
    </source>
</evidence>
<dbReference type="AlphaFoldDB" id="A0A8H6JWS6"/>
<feature type="transmembrane region" description="Helical" evidence="5">
    <location>
        <begin position="133"/>
        <end position="155"/>
    </location>
</feature>
<keyword evidence="2 5" id="KW-0812">Transmembrane</keyword>
<comment type="subcellular location">
    <subcellularLocation>
        <location evidence="1">Membrane</location>
        <topology evidence="1">Multi-pass membrane protein</topology>
    </subcellularLocation>
</comment>
<sequence length="263" mass="29324">MRRKAKATFGMSLFVFISLFAVSLVAPTLPAISAELDIENPATQEMGLSVFLLGFAIGPLIASPLSETFGRMRAIQSWNLLYTVFNAVRGASRTKEAIIALRFVPGLFASATLGIGGGTIGDMFRPKDRGRDIAIYSWCSVAGPLFGVILGGFIAKYTTWRWAFFATSLLSGFIQLVGLWMLEETYPPLLLRRRKWKLVKDTGNTAYHTHYDHLDNVTIQVLSRNLIRPFKLLATQPIIQVMALYNAFLYGNTYIFYADFVSL</sequence>
<dbReference type="InterPro" id="IPR020846">
    <property type="entry name" value="MFS_dom"/>
</dbReference>
<evidence type="ECO:0000313" key="8">
    <source>
        <dbReference type="Proteomes" id="UP000654918"/>
    </source>
</evidence>
<feature type="transmembrane region" description="Helical" evidence="5">
    <location>
        <begin position="99"/>
        <end position="121"/>
    </location>
</feature>
<dbReference type="Gene3D" id="1.20.1720.10">
    <property type="entry name" value="Multidrug resistance protein D"/>
    <property type="match status" value="1"/>
</dbReference>
<dbReference type="InterPro" id="IPR036259">
    <property type="entry name" value="MFS_trans_sf"/>
</dbReference>
<feature type="transmembrane region" description="Helical" evidence="5">
    <location>
        <begin position="46"/>
        <end position="65"/>
    </location>
</feature>
<evidence type="ECO:0000259" key="6">
    <source>
        <dbReference type="PROSITE" id="PS50850"/>
    </source>
</evidence>
<evidence type="ECO:0000313" key="7">
    <source>
        <dbReference type="EMBL" id="KAF6820597.1"/>
    </source>
</evidence>
<keyword evidence="8" id="KW-1185">Reference proteome</keyword>
<protein>
    <submittedName>
        <fullName evidence="7">MFS multidrug transporter (Polyamine transporter 3)</fullName>
    </submittedName>
</protein>